<protein>
    <submittedName>
        <fullName evidence="2">Uncharacterized protein</fullName>
    </submittedName>
</protein>
<dbReference type="EMBL" id="GDKF01002261">
    <property type="protein sequence ID" value="JAT76361.1"/>
    <property type="molecule type" value="Transcribed_RNA"/>
</dbReference>
<organism evidence="2">
    <name type="scientific">Auxenochlorella protothecoides</name>
    <name type="common">Green microalga</name>
    <name type="synonym">Chlorella protothecoides</name>
    <dbReference type="NCBI Taxonomy" id="3075"/>
    <lineage>
        <taxon>Eukaryota</taxon>
        <taxon>Viridiplantae</taxon>
        <taxon>Chlorophyta</taxon>
        <taxon>core chlorophytes</taxon>
        <taxon>Trebouxiophyceae</taxon>
        <taxon>Chlorellales</taxon>
        <taxon>Chlorellaceae</taxon>
        <taxon>Auxenochlorella</taxon>
    </lineage>
</organism>
<feature type="compositionally biased region" description="Low complexity" evidence="1">
    <location>
        <begin position="42"/>
        <end position="53"/>
    </location>
</feature>
<name>A0A1D2ABA1_AUXPR</name>
<sequence>MAGAAEVGPGKHPDMVVDIQETWDETGESGQAIVKRYPMPQADGALPDAAGPGEQYDAEGSDDSGSGDDLKDFDAVLEEMEALEWDESLGTPGTSGQPDTRQPDGAAEHQEAPNGGDKGTQGKGKGLRRGFLLPKPAVPLKPALKSQSTVGHAKERAVQETSTASPSRPSTSSSSLAFSGTVRERSAREPEGCRADAPASASCHAPNGRATEASPALEPQAPPRISRFKQAMAMR</sequence>
<accession>A0A1D2ABA1</accession>
<reference evidence="2" key="1">
    <citation type="submission" date="2015-08" db="EMBL/GenBank/DDBJ databases">
        <authorList>
            <person name="Babu N.S."/>
            <person name="Beckwith C.J."/>
            <person name="Beseler K.G."/>
            <person name="Brison A."/>
            <person name="Carone J.V."/>
            <person name="Caskin T.P."/>
            <person name="Diamond M."/>
            <person name="Durham M.E."/>
            <person name="Foxe J.M."/>
            <person name="Go M."/>
            <person name="Henderson B.A."/>
            <person name="Jones I.B."/>
            <person name="McGettigan J.A."/>
            <person name="Micheletti S.J."/>
            <person name="Nasrallah M.E."/>
            <person name="Ortiz D."/>
            <person name="Piller C.R."/>
            <person name="Privatt S.R."/>
            <person name="Schneider S.L."/>
            <person name="Sharp S."/>
            <person name="Smith T.C."/>
            <person name="Stanton J.D."/>
            <person name="Ullery H.E."/>
            <person name="Wilson R.J."/>
            <person name="Serrano M.G."/>
            <person name="Buck G."/>
            <person name="Lee V."/>
            <person name="Wang Y."/>
            <person name="Carvalho R."/>
            <person name="Voegtly L."/>
            <person name="Shi R."/>
            <person name="Duckworth R."/>
            <person name="Johnson A."/>
            <person name="Loviza R."/>
            <person name="Walstead R."/>
            <person name="Shah Z."/>
            <person name="Kiflezghi M."/>
            <person name="Wade K."/>
            <person name="Ball S.L."/>
            <person name="Bradley K.W."/>
            <person name="Asai D.J."/>
            <person name="Bowman C.A."/>
            <person name="Russell D.A."/>
            <person name="Pope W.H."/>
            <person name="Jacobs-Sera D."/>
            <person name="Hendrix R.W."/>
            <person name="Hatfull G.F."/>
        </authorList>
    </citation>
    <scope>NUCLEOTIDE SEQUENCE</scope>
</reference>
<feature type="region of interest" description="Disordered" evidence="1">
    <location>
        <begin position="22"/>
        <end position="235"/>
    </location>
</feature>
<evidence type="ECO:0000313" key="2">
    <source>
        <dbReference type="EMBL" id="JAT76361.1"/>
    </source>
</evidence>
<feature type="compositionally biased region" description="Low complexity" evidence="1">
    <location>
        <begin position="129"/>
        <end position="145"/>
    </location>
</feature>
<feature type="compositionally biased region" description="Polar residues" evidence="1">
    <location>
        <begin position="91"/>
        <end position="100"/>
    </location>
</feature>
<feature type="compositionally biased region" description="Acidic residues" evidence="1">
    <location>
        <begin position="75"/>
        <end position="87"/>
    </location>
</feature>
<dbReference type="AlphaFoldDB" id="A0A1D2ABA1"/>
<feature type="compositionally biased region" description="Low complexity" evidence="1">
    <location>
        <begin position="161"/>
        <end position="181"/>
    </location>
</feature>
<feature type="compositionally biased region" description="Basic and acidic residues" evidence="1">
    <location>
        <begin position="182"/>
        <end position="194"/>
    </location>
</feature>
<gene>
    <name evidence="2" type="ORF">g.11420</name>
</gene>
<proteinExistence type="predicted"/>
<evidence type="ECO:0000256" key="1">
    <source>
        <dbReference type="SAM" id="MobiDB-lite"/>
    </source>
</evidence>
<feature type="compositionally biased region" description="Acidic residues" evidence="1">
    <location>
        <begin position="56"/>
        <end position="66"/>
    </location>
</feature>